<dbReference type="RefSeq" id="WP_345338998.1">
    <property type="nucleotide sequence ID" value="NZ_BAABLI010000008.1"/>
</dbReference>
<dbReference type="PROSITE" id="PS51257">
    <property type="entry name" value="PROKAR_LIPOPROTEIN"/>
    <property type="match status" value="1"/>
</dbReference>
<accession>A0ABW4XQ48</accession>
<comment type="caution">
    <text evidence="1">The sequence shown here is derived from an EMBL/GenBank/DDBJ whole genome shotgun (WGS) entry which is preliminary data.</text>
</comment>
<protein>
    <recommendedName>
        <fullName evidence="3">DUF3261 domain-containing protein</fullName>
    </recommendedName>
</protein>
<gene>
    <name evidence="1" type="ORF">ACFSJ3_11505</name>
</gene>
<reference evidence="2" key="1">
    <citation type="journal article" date="2019" name="Int. J. Syst. Evol. Microbiol.">
        <title>The Global Catalogue of Microorganisms (GCM) 10K type strain sequencing project: providing services to taxonomists for standard genome sequencing and annotation.</title>
        <authorList>
            <consortium name="The Broad Institute Genomics Platform"/>
            <consortium name="The Broad Institute Genome Sequencing Center for Infectious Disease"/>
            <person name="Wu L."/>
            <person name="Ma J."/>
        </authorList>
    </citation>
    <scope>NUCLEOTIDE SEQUENCE [LARGE SCALE GENOMIC DNA]</scope>
    <source>
        <strain evidence="2">CGMCC 1.10992</strain>
    </source>
</reference>
<sequence>MTKLRQFTIACVALFSLLVVGCASVPLSTMVKMSQFGPEQFVELDGNALRAKVTVEEAVGLKPEQTRLAVTIASPQGEFTKEFDFKLVSETPVIEKRLFRDPLYWRDYELKLSQQGYQTFQEFQQLVKADPQLDSLSLSVGARLKNPPPEGEVVTLSIALKLYEQEDYMPLFDKAEVKMGRTEL</sequence>
<keyword evidence="2" id="KW-1185">Reference proteome</keyword>
<organism evidence="1 2">
    <name type="scientific">Corallincola platygyrae</name>
    <dbReference type="NCBI Taxonomy" id="1193278"/>
    <lineage>
        <taxon>Bacteria</taxon>
        <taxon>Pseudomonadati</taxon>
        <taxon>Pseudomonadota</taxon>
        <taxon>Gammaproteobacteria</taxon>
        <taxon>Alteromonadales</taxon>
        <taxon>Psychromonadaceae</taxon>
        <taxon>Corallincola</taxon>
    </lineage>
</organism>
<proteinExistence type="predicted"/>
<dbReference type="Proteomes" id="UP001597380">
    <property type="component" value="Unassembled WGS sequence"/>
</dbReference>
<name>A0ABW4XQ48_9GAMM</name>
<evidence type="ECO:0008006" key="3">
    <source>
        <dbReference type="Google" id="ProtNLM"/>
    </source>
</evidence>
<dbReference type="EMBL" id="JBHUHT010000012">
    <property type="protein sequence ID" value="MFD2096611.1"/>
    <property type="molecule type" value="Genomic_DNA"/>
</dbReference>
<evidence type="ECO:0000313" key="2">
    <source>
        <dbReference type="Proteomes" id="UP001597380"/>
    </source>
</evidence>
<evidence type="ECO:0000313" key="1">
    <source>
        <dbReference type="EMBL" id="MFD2096611.1"/>
    </source>
</evidence>